<dbReference type="SUPFAM" id="SSF53474">
    <property type="entry name" value="alpha/beta-Hydrolases"/>
    <property type="match status" value="1"/>
</dbReference>
<dbReference type="PANTHER" id="PTHR16138">
    <property type="entry name" value="MYCOPHENOLIC ACID ACYL-GLUCURONIDE ESTERASE, MITOCHONDRIAL"/>
    <property type="match status" value="1"/>
</dbReference>
<protein>
    <recommendedName>
        <fullName evidence="5">Palmitoyl-protein thioesterase ABHD10, mitochondrial</fullName>
        <ecNumber evidence="4">3.1.1.93</ecNumber>
        <ecNumber evidence="1">3.1.2.22</ecNumber>
    </recommendedName>
    <alternativeName>
        <fullName evidence="7">Acyl-protein thioesterase ABHD10</fullName>
    </alternativeName>
    <alternativeName>
        <fullName evidence="8">Alpha/beta hydrolase domain-containing protein 10</fullName>
    </alternativeName>
    <alternativeName>
        <fullName evidence="6">Mycophenolic acid acyl-glucuronide esterase, mitochondrial</fullName>
    </alternativeName>
</protein>
<accession>A0ABV7L707</accession>
<dbReference type="InterPro" id="IPR052382">
    <property type="entry name" value="ABHD10_acyl-thioesterase"/>
</dbReference>
<dbReference type="Pfam" id="PF00561">
    <property type="entry name" value="Abhydrolase_1"/>
    <property type="match status" value="1"/>
</dbReference>
<evidence type="ECO:0000256" key="5">
    <source>
        <dbReference type="ARBA" id="ARBA00039314"/>
    </source>
</evidence>
<evidence type="ECO:0000256" key="4">
    <source>
        <dbReference type="ARBA" id="ARBA00039132"/>
    </source>
</evidence>
<dbReference type="GO" id="GO:0016787">
    <property type="term" value="F:hydrolase activity"/>
    <property type="evidence" value="ECO:0007669"/>
    <property type="project" value="UniProtKB-KW"/>
</dbReference>
<keyword evidence="2 13" id="KW-0378">Hydrolase</keyword>
<dbReference type="EMBL" id="JBHRTR010000046">
    <property type="protein sequence ID" value="MFC3230441.1"/>
    <property type="molecule type" value="Genomic_DNA"/>
</dbReference>
<comment type="function">
    <text evidence="9">Acts as an acyl-protein thioesterase that hydrolyzes fatty acids from acylated residues in proteins. Regulates the mitochondrial S-depalmitoylation of the nucleophilic active site residue of peroxiredoxin-5/PRDX5, a key antioxidant protein, therefore modulating mitochondrial antioxidant ability. Also catalyzes the deglucuronidation of mycophenolic acid acyl-glucuronide, an active metabolite of the immunosuppressant drug mycophenolate.</text>
</comment>
<dbReference type="EC" id="3.1.1.93" evidence="4"/>
<name>A0ABV7L707_9PROT</name>
<proteinExistence type="predicted"/>
<dbReference type="PANTHER" id="PTHR16138:SF7">
    <property type="entry name" value="PALMITOYL-PROTEIN THIOESTERASE ABHD10, MITOCHONDRIAL"/>
    <property type="match status" value="1"/>
</dbReference>
<dbReference type="Proteomes" id="UP001595528">
    <property type="component" value="Unassembled WGS sequence"/>
</dbReference>
<evidence type="ECO:0000313" key="13">
    <source>
        <dbReference type="EMBL" id="MFC3230441.1"/>
    </source>
</evidence>
<evidence type="ECO:0000256" key="2">
    <source>
        <dbReference type="ARBA" id="ARBA00022801"/>
    </source>
</evidence>
<sequence>MAETDAPAFLERPDGTAIAYHRAVPASPAPGPGVIFCGGFKSDMTGTKATALDAHCRAANRPFLRFDYFGHGRSGGAFADGTIGRWAEDAVAVLDALTAGPQVIVGSSMGGWIMLLAALARPQRVAGLVGIAPAPDFTQRLMWERFSDAQRAALRREGELREPSEYDEEPYIITARLIEEGRRHLLLDDGIGLHCPVRILQGMQDPDVPWRHALQLVAALATADVRLTLVKDGDHRLSKPEEIALMLDTVEGLCRHTAPV</sequence>
<comment type="catalytic activity">
    <reaction evidence="10">
        <text>S-hexadecanoyl-L-cysteinyl-[protein] + H2O = L-cysteinyl-[protein] + hexadecanoate + H(+)</text>
        <dbReference type="Rhea" id="RHEA:19233"/>
        <dbReference type="Rhea" id="RHEA-COMP:10131"/>
        <dbReference type="Rhea" id="RHEA-COMP:11032"/>
        <dbReference type="ChEBI" id="CHEBI:7896"/>
        <dbReference type="ChEBI" id="CHEBI:15377"/>
        <dbReference type="ChEBI" id="CHEBI:15378"/>
        <dbReference type="ChEBI" id="CHEBI:29950"/>
        <dbReference type="ChEBI" id="CHEBI:74151"/>
        <dbReference type="EC" id="3.1.2.22"/>
    </reaction>
    <physiologicalReaction direction="left-to-right" evidence="10">
        <dbReference type="Rhea" id="RHEA:19234"/>
    </physiologicalReaction>
</comment>
<dbReference type="InterPro" id="IPR029058">
    <property type="entry name" value="AB_hydrolase_fold"/>
</dbReference>
<evidence type="ECO:0000259" key="12">
    <source>
        <dbReference type="Pfam" id="PF00561"/>
    </source>
</evidence>
<dbReference type="Gene3D" id="3.40.50.1820">
    <property type="entry name" value="alpha/beta hydrolase"/>
    <property type="match status" value="1"/>
</dbReference>
<evidence type="ECO:0000256" key="7">
    <source>
        <dbReference type="ARBA" id="ARBA00042645"/>
    </source>
</evidence>
<comment type="caution">
    <text evidence="13">The sequence shown here is derived from an EMBL/GenBank/DDBJ whole genome shotgun (WGS) entry which is preliminary data.</text>
</comment>
<evidence type="ECO:0000256" key="9">
    <source>
        <dbReference type="ARBA" id="ARBA00046047"/>
    </source>
</evidence>
<dbReference type="RefSeq" id="WP_379905614.1">
    <property type="nucleotide sequence ID" value="NZ_JBHRTR010000046.1"/>
</dbReference>
<evidence type="ECO:0000256" key="1">
    <source>
        <dbReference type="ARBA" id="ARBA00012423"/>
    </source>
</evidence>
<gene>
    <name evidence="13" type="ORF">ACFOGJ_24550</name>
</gene>
<evidence type="ECO:0000256" key="10">
    <source>
        <dbReference type="ARBA" id="ARBA00047409"/>
    </source>
</evidence>
<keyword evidence="14" id="KW-1185">Reference proteome</keyword>
<evidence type="ECO:0000313" key="14">
    <source>
        <dbReference type="Proteomes" id="UP001595528"/>
    </source>
</evidence>
<evidence type="ECO:0000256" key="11">
    <source>
        <dbReference type="ARBA" id="ARBA00047972"/>
    </source>
</evidence>
<keyword evidence="3" id="KW-0809">Transit peptide</keyword>
<dbReference type="EC" id="3.1.2.22" evidence="1"/>
<evidence type="ECO:0000256" key="8">
    <source>
        <dbReference type="ARBA" id="ARBA00042704"/>
    </source>
</evidence>
<organism evidence="13 14">
    <name type="scientific">Marinibaculum pumilum</name>
    <dbReference type="NCBI Taxonomy" id="1766165"/>
    <lineage>
        <taxon>Bacteria</taxon>
        <taxon>Pseudomonadati</taxon>
        <taxon>Pseudomonadota</taxon>
        <taxon>Alphaproteobacteria</taxon>
        <taxon>Rhodospirillales</taxon>
        <taxon>Rhodospirillaceae</taxon>
        <taxon>Marinibaculum</taxon>
    </lineage>
</organism>
<comment type="catalytic activity">
    <reaction evidence="11">
        <text>mycophenolic acid O-acyl-beta-D-glucuronide + H2O = mycophenolate + D-glucuronate + H(+)</text>
        <dbReference type="Rhea" id="RHEA:34179"/>
        <dbReference type="ChEBI" id="CHEBI:15377"/>
        <dbReference type="ChEBI" id="CHEBI:15378"/>
        <dbReference type="ChEBI" id="CHEBI:58720"/>
        <dbReference type="ChEBI" id="CHEBI:62932"/>
        <dbReference type="ChEBI" id="CHEBI:66982"/>
        <dbReference type="EC" id="3.1.1.93"/>
    </reaction>
    <physiologicalReaction direction="left-to-right" evidence="11">
        <dbReference type="Rhea" id="RHEA:34180"/>
    </physiologicalReaction>
</comment>
<feature type="domain" description="AB hydrolase-1" evidence="12">
    <location>
        <begin position="61"/>
        <end position="151"/>
    </location>
</feature>
<dbReference type="InterPro" id="IPR000073">
    <property type="entry name" value="AB_hydrolase_1"/>
</dbReference>
<reference evidence="14" key="1">
    <citation type="journal article" date="2019" name="Int. J. Syst. Evol. Microbiol.">
        <title>The Global Catalogue of Microorganisms (GCM) 10K type strain sequencing project: providing services to taxonomists for standard genome sequencing and annotation.</title>
        <authorList>
            <consortium name="The Broad Institute Genomics Platform"/>
            <consortium name="The Broad Institute Genome Sequencing Center for Infectious Disease"/>
            <person name="Wu L."/>
            <person name="Ma J."/>
        </authorList>
    </citation>
    <scope>NUCLEOTIDE SEQUENCE [LARGE SCALE GENOMIC DNA]</scope>
    <source>
        <strain evidence="14">KCTC 42964</strain>
    </source>
</reference>
<evidence type="ECO:0000256" key="6">
    <source>
        <dbReference type="ARBA" id="ARBA00041520"/>
    </source>
</evidence>
<evidence type="ECO:0000256" key="3">
    <source>
        <dbReference type="ARBA" id="ARBA00022946"/>
    </source>
</evidence>